<dbReference type="FunCoup" id="Q6CXK2">
    <property type="interactions" value="125"/>
</dbReference>
<dbReference type="Gene3D" id="3.80.10.10">
    <property type="entry name" value="Ribonuclease Inhibitor"/>
    <property type="match status" value="1"/>
</dbReference>
<evidence type="ECO:0000313" key="3">
    <source>
        <dbReference type="Proteomes" id="UP000000598"/>
    </source>
</evidence>
<evidence type="ECO:0000313" key="2">
    <source>
        <dbReference type="EMBL" id="CAH02925.1"/>
    </source>
</evidence>
<protein>
    <submittedName>
        <fullName evidence="2">KLLA0A07579p</fullName>
    </submittedName>
</protein>
<gene>
    <name evidence="2" type="ORF">KLLA0_A07579g</name>
</gene>
<dbReference type="InterPro" id="IPR001810">
    <property type="entry name" value="F-box_dom"/>
</dbReference>
<dbReference type="Pfam" id="PF00646">
    <property type="entry name" value="F-box"/>
    <property type="match status" value="1"/>
</dbReference>
<organism evidence="2 3">
    <name type="scientific">Kluyveromyces lactis (strain ATCC 8585 / CBS 2359 / DSM 70799 / NBRC 1267 / NRRL Y-1140 / WM37)</name>
    <name type="common">Yeast</name>
    <name type="synonym">Candida sphaerica</name>
    <dbReference type="NCBI Taxonomy" id="284590"/>
    <lineage>
        <taxon>Eukaryota</taxon>
        <taxon>Fungi</taxon>
        <taxon>Dikarya</taxon>
        <taxon>Ascomycota</taxon>
        <taxon>Saccharomycotina</taxon>
        <taxon>Saccharomycetes</taxon>
        <taxon>Saccharomycetales</taxon>
        <taxon>Saccharomycetaceae</taxon>
        <taxon>Kluyveromyces</taxon>
    </lineage>
</organism>
<dbReference type="SUPFAM" id="SSF81383">
    <property type="entry name" value="F-box domain"/>
    <property type="match status" value="1"/>
</dbReference>
<dbReference type="STRING" id="284590.Q6CXK2"/>
<dbReference type="KEGG" id="kla:KLLA0_A07579g"/>
<dbReference type="OMA" id="ISCKGYL"/>
<dbReference type="InterPro" id="IPR036047">
    <property type="entry name" value="F-box-like_dom_sf"/>
</dbReference>
<name>Q6CXK2_KLULA</name>
<dbReference type="InterPro" id="IPR032675">
    <property type="entry name" value="LRR_dom_sf"/>
</dbReference>
<dbReference type="Gene3D" id="1.25.40.10">
    <property type="entry name" value="Tetratricopeptide repeat domain"/>
    <property type="match status" value="1"/>
</dbReference>
<dbReference type="PaxDb" id="284590-Q6CXK2"/>
<dbReference type="AlphaFoldDB" id="Q6CXK2"/>
<dbReference type="Proteomes" id="UP000000598">
    <property type="component" value="Chromosome A"/>
</dbReference>
<proteinExistence type="predicted"/>
<dbReference type="HOGENOM" id="CLU_023422_0_0_1"/>
<keyword evidence="3" id="KW-1185">Reference proteome</keyword>
<sequence>MGEEIDALDDGLLTRTYELGLKWMQCREYSKALGLFSKAMKVSRSYPMEMVENIRIRAGMPKRCAYDESKAYHPLYVKLLDSRISCLMKVGDYARAVKESQYFCKIEPSSTRALLRLGKSYELADKGDRARQVYKSGRKLVKELKERGVLVSPVHEKLFSDRYEELLKRNAMQLVNSNDAESGARNSEQIPSKKRVLIEQKLVNNEDIEENDLVSDTDQDHDGSTMNKKMKRATIDPIQTFPTELVISIMRRLDTKDITSCMLVSKFWYRKLSTTPMIIDYLSVPKTNYSKINSLLRFVKTKRCVSSVIQYLNFSVMATNEEAKCSQLLFNGLDQEVKKLVLQFTNLNILKVLQLISDKEKLIANLQEFSVFGHYDPNHWADEDVVFLERIDNLKKIEVLIGTAMVPGRNSSIHRRRQLQFPNNDNISRSLQSIKLIFKDNGWTGPTPFACIFSSDTLRFANVSKLIVTNRDFRFNQTADWIKKFPNLTDLWLERNTGLSLMGFLQSLQEPNVLKRLKYFTFRESSTESNRSFNGQMWTDEQIEPILANLGAVQTLDIMNSAIARSVLYRLLNELPSIRKLNIGNVFEMSDELYPRTDIESTAFLFLRHMTHLRDLSVPNMSSHQVRAFRQLALVISEIGSLSRLDLSFNPSMQGYQLYDIIRELFDNGITLKTLVIDGCSHISATTVKDIERNGYVENIECAFNKQQWEKFGVNSFWYR</sequence>
<reference evidence="2 3" key="1">
    <citation type="journal article" date="2004" name="Nature">
        <title>Genome evolution in yeasts.</title>
        <authorList>
            <consortium name="Genolevures"/>
            <person name="Dujon B."/>
            <person name="Sherman D."/>
            <person name="Fischer G."/>
            <person name="Durrens P."/>
            <person name="Casaregola S."/>
            <person name="Lafontaine I."/>
            <person name="de Montigny J."/>
            <person name="Marck C."/>
            <person name="Neuveglise C."/>
            <person name="Talla E."/>
            <person name="Goffard N."/>
            <person name="Frangeul L."/>
            <person name="Aigle M."/>
            <person name="Anthouard V."/>
            <person name="Babour A."/>
            <person name="Barbe V."/>
            <person name="Barnay S."/>
            <person name="Blanchin S."/>
            <person name="Beckerich J.M."/>
            <person name="Beyne E."/>
            <person name="Bleykasten C."/>
            <person name="Boisrame A."/>
            <person name="Boyer J."/>
            <person name="Cattolico L."/>
            <person name="Confanioleri F."/>
            <person name="de Daruvar A."/>
            <person name="Despons L."/>
            <person name="Fabre E."/>
            <person name="Fairhead C."/>
            <person name="Ferry-Dumazet H."/>
            <person name="Groppi A."/>
            <person name="Hantraye F."/>
            <person name="Hennequin C."/>
            <person name="Jauniaux N."/>
            <person name="Joyet P."/>
            <person name="Kachouri R."/>
            <person name="Kerrest A."/>
            <person name="Koszul R."/>
            <person name="Lemaire M."/>
            <person name="Lesur I."/>
            <person name="Ma L."/>
            <person name="Muller H."/>
            <person name="Nicaud J.M."/>
            <person name="Nikolski M."/>
            <person name="Oztas S."/>
            <person name="Ozier-Kalogeropoulos O."/>
            <person name="Pellenz S."/>
            <person name="Potier S."/>
            <person name="Richard G.F."/>
            <person name="Straub M.L."/>
            <person name="Suleau A."/>
            <person name="Swennene D."/>
            <person name="Tekaia F."/>
            <person name="Wesolowski-Louvel M."/>
            <person name="Westhof E."/>
            <person name="Wirth B."/>
            <person name="Zeniou-Meyer M."/>
            <person name="Zivanovic I."/>
            <person name="Bolotin-Fukuhara M."/>
            <person name="Thierry A."/>
            <person name="Bouchier C."/>
            <person name="Caudron B."/>
            <person name="Scarpelli C."/>
            <person name="Gaillardin C."/>
            <person name="Weissenbach J."/>
            <person name="Wincker P."/>
            <person name="Souciet J.L."/>
        </authorList>
    </citation>
    <scope>NUCLEOTIDE SEQUENCE [LARGE SCALE GENOMIC DNA]</scope>
    <source>
        <strain evidence="3">ATCC 8585 / CBS 2359 / DSM 70799 / NBRC 1267 / NRRL Y-1140 / WM37</strain>
    </source>
</reference>
<accession>Q6CXK2</accession>
<evidence type="ECO:0000259" key="1">
    <source>
        <dbReference type="SMART" id="SM00256"/>
    </source>
</evidence>
<dbReference type="EMBL" id="CR382121">
    <property type="protein sequence ID" value="CAH02925.1"/>
    <property type="molecule type" value="Genomic_DNA"/>
</dbReference>
<dbReference type="SUPFAM" id="SSF48452">
    <property type="entry name" value="TPR-like"/>
    <property type="match status" value="1"/>
</dbReference>
<dbReference type="InterPro" id="IPR011990">
    <property type="entry name" value="TPR-like_helical_dom_sf"/>
</dbReference>
<dbReference type="Gene3D" id="1.20.1280.50">
    <property type="match status" value="1"/>
</dbReference>
<dbReference type="SMART" id="SM00256">
    <property type="entry name" value="FBOX"/>
    <property type="match status" value="1"/>
</dbReference>
<feature type="domain" description="F-box" evidence="1">
    <location>
        <begin position="241"/>
        <end position="281"/>
    </location>
</feature>
<dbReference type="CDD" id="cd09917">
    <property type="entry name" value="F-box_SF"/>
    <property type="match status" value="1"/>
</dbReference>
<dbReference type="SUPFAM" id="SSF52047">
    <property type="entry name" value="RNI-like"/>
    <property type="match status" value="1"/>
</dbReference>
<dbReference type="eggNOG" id="ENOG502QRSD">
    <property type="taxonomic scope" value="Eukaryota"/>
</dbReference>
<dbReference type="InParanoid" id="Q6CXK2"/>